<organism evidence="2 3">
    <name type="scientific">Sphingomonas oligophenolica</name>
    <dbReference type="NCBI Taxonomy" id="301154"/>
    <lineage>
        <taxon>Bacteria</taxon>
        <taxon>Pseudomonadati</taxon>
        <taxon>Pseudomonadota</taxon>
        <taxon>Alphaproteobacteria</taxon>
        <taxon>Sphingomonadales</taxon>
        <taxon>Sphingomonadaceae</taxon>
        <taxon>Sphingomonas</taxon>
    </lineage>
</organism>
<keyword evidence="3" id="KW-1185">Reference proteome</keyword>
<evidence type="ECO:0000313" key="3">
    <source>
        <dbReference type="Proteomes" id="UP000318413"/>
    </source>
</evidence>
<dbReference type="GO" id="GO:0003677">
    <property type="term" value="F:DNA binding"/>
    <property type="evidence" value="ECO:0007669"/>
    <property type="project" value="InterPro"/>
</dbReference>
<feature type="region of interest" description="Disordered" evidence="1">
    <location>
        <begin position="1"/>
        <end position="48"/>
    </location>
</feature>
<sequence length="302" mass="32318">MSPARRHRERLASQLAGPSPAPAIVSGREGGRPPISASPDPASPNPAAPLRIEVMTPAREHRMGHAIAAMATTGTTTDADALAAGVDPVAAQIRLRLAHDLRRLKDIQSIERKIEAKREMLPAYMPWVSALLESAQEAGQAVADEVLPTIMVWAIDTSDWFVALNLAGYVLHFDVPLPSRYQRAAPTLIVEEVADQAARVQAKDEAFPLEVLQAVDALTDEADMHDEVRAKLMKTIGIELARAADQAEGSEAVIATGEIALAKLRRAQELNPRAGAKDRIKRLEKAVTAARTAGDEATAPAA</sequence>
<gene>
    <name evidence="2" type="ORF">EAH84_03315</name>
</gene>
<evidence type="ECO:0000256" key="1">
    <source>
        <dbReference type="SAM" id="MobiDB-lite"/>
    </source>
</evidence>
<reference evidence="2 3" key="1">
    <citation type="journal article" date="2019" name="Environ. Microbiol.">
        <title>Species interactions and distinct microbial communities in high Arctic permafrost affected cryosols are associated with the CH4 and CO2 gas fluxes.</title>
        <authorList>
            <person name="Altshuler I."/>
            <person name="Hamel J."/>
            <person name="Turney S."/>
            <person name="Magnuson E."/>
            <person name="Levesque R."/>
            <person name="Greer C."/>
            <person name="Whyte L.G."/>
        </authorList>
    </citation>
    <scope>NUCLEOTIDE SEQUENCE [LARGE SCALE GENOMIC DNA]</scope>
    <source>
        <strain evidence="2 3">S5.1</strain>
    </source>
</reference>
<proteinExistence type="predicted"/>
<dbReference type="GO" id="GO:0004519">
    <property type="term" value="F:endonuclease activity"/>
    <property type="evidence" value="ECO:0007669"/>
    <property type="project" value="InterPro"/>
</dbReference>
<dbReference type="OrthoDB" id="8562788at2"/>
<protein>
    <submittedName>
        <fullName evidence="2">Terminase</fullName>
    </submittedName>
</protein>
<dbReference type="InterPro" id="IPR010270">
    <property type="entry name" value="Phage_P2_GpM"/>
</dbReference>
<dbReference type="EMBL" id="RCZK01000002">
    <property type="protein sequence ID" value="TPG14350.1"/>
    <property type="molecule type" value="Genomic_DNA"/>
</dbReference>
<accession>A0A502CP84</accession>
<dbReference type="Proteomes" id="UP000318413">
    <property type="component" value="Unassembled WGS sequence"/>
</dbReference>
<evidence type="ECO:0000313" key="2">
    <source>
        <dbReference type="EMBL" id="TPG14350.1"/>
    </source>
</evidence>
<name>A0A502CP84_9SPHN</name>
<dbReference type="AlphaFoldDB" id="A0A502CP84"/>
<dbReference type="Pfam" id="PF05944">
    <property type="entry name" value="Phage_term_smal"/>
    <property type="match status" value="1"/>
</dbReference>
<comment type="caution">
    <text evidence="2">The sequence shown here is derived from an EMBL/GenBank/DDBJ whole genome shotgun (WGS) entry which is preliminary data.</text>
</comment>